<evidence type="ECO:0000313" key="4">
    <source>
        <dbReference type="Proteomes" id="UP000318017"/>
    </source>
</evidence>
<feature type="transmembrane region" description="Helical" evidence="2">
    <location>
        <begin position="360"/>
        <end position="378"/>
    </location>
</feature>
<dbReference type="KEGG" id="ahel:Q31a_30340"/>
<feature type="region of interest" description="Disordered" evidence="1">
    <location>
        <begin position="45"/>
        <end position="64"/>
    </location>
</feature>
<feature type="transmembrane region" description="Helical" evidence="2">
    <location>
        <begin position="302"/>
        <end position="323"/>
    </location>
</feature>
<name>A0A518G810_9BACT</name>
<proteinExistence type="predicted"/>
<feature type="transmembrane region" description="Helical" evidence="2">
    <location>
        <begin position="329"/>
        <end position="348"/>
    </location>
</feature>
<organism evidence="3 4">
    <name type="scientific">Aureliella helgolandensis</name>
    <dbReference type="NCBI Taxonomy" id="2527968"/>
    <lineage>
        <taxon>Bacteria</taxon>
        <taxon>Pseudomonadati</taxon>
        <taxon>Planctomycetota</taxon>
        <taxon>Planctomycetia</taxon>
        <taxon>Pirellulales</taxon>
        <taxon>Pirellulaceae</taxon>
        <taxon>Aureliella</taxon>
    </lineage>
</organism>
<dbReference type="AlphaFoldDB" id="A0A518G810"/>
<evidence type="ECO:0000256" key="1">
    <source>
        <dbReference type="SAM" id="MobiDB-lite"/>
    </source>
</evidence>
<keyword evidence="4" id="KW-1185">Reference proteome</keyword>
<gene>
    <name evidence="3" type="ORF">Q31a_30340</name>
</gene>
<feature type="transmembrane region" description="Helical" evidence="2">
    <location>
        <begin position="390"/>
        <end position="413"/>
    </location>
</feature>
<feature type="transmembrane region" description="Helical" evidence="2">
    <location>
        <begin position="247"/>
        <end position="265"/>
    </location>
</feature>
<feature type="transmembrane region" description="Helical" evidence="2">
    <location>
        <begin position="199"/>
        <end position="216"/>
    </location>
</feature>
<evidence type="ECO:0000313" key="3">
    <source>
        <dbReference type="EMBL" id="QDV24713.1"/>
    </source>
</evidence>
<keyword evidence="2" id="KW-0812">Transmembrane</keyword>
<dbReference type="Proteomes" id="UP000318017">
    <property type="component" value="Chromosome"/>
</dbReference>
<keyword evidence="2" id="KW-0472">Membrane</keyword>
<feature type="transmembrane region" description="Helical" evidence="2">
    <location>
        <begin position="175"/>
        <end position="193"/>
    </location>
</feature>
<accession>A0A518G810</accession>
<dbReference type="EMBL" id="CP036298">
    <property type="protein sequence ID" value="QDV24713.1"/>
    <property type="molecule type" value="Genomic_DNA"/>
</dbReference>
<reference evidence="3 4" key="1">
    <citation type="submission" date="2019-02" db="EMBL/GenBank/DDBJ databases">
        <title>Deep-cultivation of Planctomycetes and their phenomic and genomic characterization uncovers novel biology.</title>
        <authorList>
            <person name="Wiegand S."/>
            <person name="Jogler M."/>
            <person name="Boedeker C."/>
            <person name="Pinto D."/>
            <person name="Vollmers J."/>
            <person name="Rivas-Marin E."/>
            <person name="Kohn T."/>
            <person name="Peeters S.H."/>
            <person name="Heuer A."/>
            <person name="Rast P."/>
            <person name="Oberbeckmann S."/>
            <person name="Bunk B."/>
            <person name="Jeske O."/>
            <person name="Meyerdierks A."/>
            <person name="Storesund J.E."/>
            <person name="Kallscheuer N."/>
            <person name="Luecker S."/>
            <person name="Lage O.M."/>
            <person name="Pohl T."/>
            <person name="Merkel B.J."/>
            <person name="Hornburger P."/>
            <person name="Mueller R.-W."/>
            <person name="Bruemmer F."/>
            <person name="Labrenz M."/>
            <person name="Spormann A.M."/>
            <person name="Op den Camp H."/>
            <person name="Overmann J."/>
            <person name="Amann R."/>
            <person name="Jetten M.S.M."/>
            <person name="Mascher T."/>
            <person name="Medema M.H."/>
            <person name="Devos D.P."/>
            <person name="Kaster A.-K."/>
            <person name="Ovreas L."/>
            <person name="Rohde M."/>
            <person name="Galperin M.Y."/>
            <person name="Jogler C."/>
        </authorList>
    </citation>
    <scope>NUCLEOTIDE SEQUENCE [LARGE SCALE GENOMIC DNA]</scope>
    <source>
        <strain evidence="3 4">Q31a</strain>
    </source>
</reference>
<evidence type="ECO:0000256" key="2">
    <source>
        <dbReference type="SAM" id="Phobius"/>
    </source>
</evidence>
<sequence length="435" mass="47705">MRKSRHGTIPIPTADHKFYRQFFPAIQGNRQTDWREWSDCRTRGSSPREIHAFGSGSLTPSRPEQSKLHELQLSHFEALSQPRGSERTPLLAVFAEMLALQSWRNPAFGPTRIHQSTGRAFRSHSVLSAIRKVTSVKEKPCHCDMGDKPVAPCDVPWGDDALVAFERFGPASQGCMIALCGLVAAVAMGWYPALWMQPTLVGIFWGSIFLAGIACADFGNGHLAVIFLAGGIATLATLGCIRLTEFPPSDCLLTTTLILAAAWFVSRLDRLTRPSSFQHSPRPETASMSGMVRRRPDSRLRFSIWDILFLTCVAACACSAYPGLETSPLLLASLWIAVLGGLISSWAACRWTWQDQWAPLQILSLGAMFGISAAIVILQSPMPIGRTVSWLLQGPFNVIAAQATTVLLFSGALRWDQYCRSNYGVRSAPATADRA</sequence>
<protein>
    <submittedName>
        <fullName evidence="3">Uncharacterized protein</fullName>
    </submittedName>
</protein>
<feature type="transmembrane region" description="Helical" evidence="2">
    <location>
        <begin position="223"/>
        <end position="241"/>
    </location>
</feature>
<keyword evidence="2" id="KW-1133">Transmembrane helix</keyword>